<feature type="region of interest" description="Disordered" evidence="1">
    <location>
        <begin position="126"/>
        <end position="177"/>
    </location>
</feature>
<evidence type="ECO:0000313" key="3">
    <source>
        <dbReference type="Proteomes" id="UP000219072"/>
    </source>
</evidence>
<evidence type="ECO:0000313" key="2">
    <source>
        <dbReference type="EMBL" id="SOD67000.1"/>
    </source>
</evidence>
<protein>
    <submittedName>
        <fullName evidence="2">Uncharacterized protein</fullName>
    </submittedName>
</protein>
<dbReference type="AlphaFoldDB" id="A0A286E7Y2"/>
<gene>
    <name evidence="2" type="ORF">SAMN06297387_12828</name>
</gene>
<keyword evidence="3" id="KW-1185">Reference proteome</keyword>
<dbReference type="EMBL" id="OCNE01000028">
    <property type="protein sequence ID" value="SOD67000.1"/>
    <property type="molecule type" value="Genomic_DNA"/>
</dbReference>
<dbReference type="RefSeq" id="WP_097233879.1">
    <property type="nucleotide sequence ID" value="NZ_OCNE01000028.1"/>
</dbReference>
<feature type="compositionally biased region" description="Basic residues" evidence="1">
    <location>
        <begin position="132"/>
        <end position="149"/>
    </location>
</feature>
<sequence>MLSCKNERCDNGVERNPLGRPREYCSRRCREAARRADQGPNLNTARAYAYSAEVRECADDLLALARTVHDLAYADDGSPETALGILRMIHVLDGDLLDLSCVGVQHARARKVRRDDIIAASGLSKGEVRGRTAGRTKQRLQQREQRRRQAAGGAQPPPRSGGLTPVASSSRGPQLPVRPSPAARFFVAGPTISFSFSFAAGGRHVRVLPAAPSRVVPSGP</sequence>
<name>A0A286E7Y2_9ACTN</name>
<accession>A0A286E7Y2</accession>
<dbReference type="Proteomes" id="UP000219072">
    <property type="component" value="Unassembled WGS sequence"/>
</dbReference>
<reference evidence="2 3" key="1">
    <citation type="submission" date="2017-09" db="EMBL/GenBank/DDBJ databases">
        <authorList>
            <person name="Ehlers B."/>
            <person name="Leendertz F.H."/>
        </authorList>
    </citation>
    <scope>NUCLEOTIDE SEQUENCE [LARGE SCALE GENOMIC DNA]</scope>
    <source>
        <strain evidence="2 3">CGMCC 4.7095</strain>
    </source>
</reference>
<organism evidence="2 3">
    <name type="scientific">Streptomyces zhaozhouensis</name>
    <dbReference type="NCBI Taxonomy" id="1300267"/>
    <lineage>
        <taxon>Bacteria</taxon>
        <taxon>Bacillati</taxon>
        <taxon>Actinomycetota</taxon>
        <taxon>Actinomycetes</taxon>
        <taxon>Kitasatosporales</taxon>
        <taxon>Streptomycetaceae</taxon>
        <taxon>Streptomyces</taxon>
    </lineage>
</organism>
<proteinExistence type="predicted"/>
<evidence type="ECO:0000256" key="1">
    <source>
        <dbReference type="SAM" id="MobiDB-lite"/>
    </source>
</evidence>